<dbReference type="GeneID" id="36383727"/>
<proteinExistence type="predicted"/>
<dbReference type="AlphaFoldDB" id="A0A090LT08"/>
<organism evidence="1">
    <name type="scientific">Strongyloides ratti</name>
    <name type="common">Parasitic roundworm</name>
    <dbReference type="NCBI Taxonomy" id="34506"/>
    <lineage>
        <taxon>Eukaryota</taxon>
        <taxon>Metazoa</taxon>
        <taxon>Ecdysozoa</taxon>
        <taxon>Nematoda</taxon>
        <taxon>Chromadorea</taxon>
        <taxon>Rhabditida</taxon>
        <taxon>Tylenchina</taxon>
        <taxon>Panagrolaimomorpha</taxon>
        <taxon>Strongyloidoidea</taxon>
        <taxon>Strongyloididae</taxon>
        <taxon>Strongyloides</taxon>
    </lineage>
</organism>
<reference evidence="3" key="2">
    <citation type="submission" date="2020-12" db="UniProtKB">
        <authorList>
            <consortium name="WormBaseParasite"/>
        </authorList>
    </citation>
    <scope>IDENTIFICATION</scope>
</reference>
<dbReference type="OMA" id="RIRNTAM"/>
<dbReference type="Proteomes" id="UP000035682">
    <property type="component" value="Unplaced"/>
</dbReference>
<reference evidence="1 2" key="1">
    <citation type="submission" date="2014-09" db="EMBL/GenBank/DDBJ databases">
        <authorList>
            <person name="Martin A.A."/>
        </authorList>
    </citation>
    <scope>NUCLEOTIDE SEQUENCE</scope>
    <source>
        <strain evidence="2">ED321</strain>
        <strain evidence="1">ED321 Heterogonic</strain>
    </source>
</reference>
<keyword evidence="2" id="KW-1185">Reference proteome</keyword>
<dbReference type="PANTHER" id="PTHR10974">
    <property type="entry name" value="FI08016P-RELATED"/>
    <property type="match status" value="1"/>
</dbReference>
<dbReference type="WormBase" id="SRAE_X000067400">
    <property type="protein sequence ID" value="SRP07557"/>
    <property type="gene ID" value="WBGene00266233"/>
</dbReference>
<dbReference type="RefSeq" id="XP_024510543.1">
    <property type="nucleotide sequence ID" value="XM_024645046.1"/>
</dbReference>
<dbReference type="SUPFAM" id="SSF53649">
    <property type="entry name" value="Alkaline phosphatase-like"/>
    <property type="match status" value="1"/>
</dbReference>
<dbReference type="Pfam" id="PF02995">
    <property type="entry name" value="DUF229"/>
    <property type="match status" value="1"/>
</dbReference>
<dbReference type="PANTHER" id="PTHR10974:SF75">
    <property type="entry name" value="SULFATASE DOMAIN-CONTAINING PROTEIN"/>
    <property type="match status" value="1"/>
</dbReference>
<gene>
    <name evidence="1 3 4" type="ORF">SRAE_X000067400</name>
</gene>
<dbReference type="CTD" id="36383727"/>
<protein>
    <submittedName>
        <fullName evidence="3">Sulfatase N-terminal domain-containing protein</fullName>
    </submittedName>
</protein>
<accession>A0A090LT08</accession>
<dbReference type="GO" id="GO:0005615">
    <property type="term" value="C:extracellular space"/>
    <property type="evidence" value="ECO:0007669"/>
    <property type="project" value="TreeGrafter"/>
</dbReference>
<name>A0A090LT08_STRRB</name>
<evidence type="ECO:0000313" key="2">
    <source>
        <dbReference type="Proteomes" id="UP000035682"/>
    </source>
</evidence>
<evidence type="ECO:0000313" key="4">
    <source>
        <dbReference type="WormBase" id="SRAE_X000067400"/>
    </source>
</evidence>
<dbReference type="InterPro" id="IPR004245">
    <property type="entry name" value="DUF229"/>
</dbReference>
<dbReference type="InterPro" id="IPR017850">
    <property type="entry name" value="Alkaline_phosphatase_core_sf"/>
</dbReference>
<dbReference type="OrthoDB" id="5782315at2759"/>
<dbReference type="EMBL" id="LN609530">
    <property type="protein sequence ID" value="CEF71347.1"/>
    <property type="molecule type" value="Genomic_DNA"/>
</dbReference>
<dbReference type="STRING" id="34506.A0A090LT08"/>
<evidence type="ECO:0000313" key="3">
    <source>
        <dbReference type="WBParaSite" id="SRAE_X000067400.1"/>
    </source>
</evidence>
<dbReference type="WBParaSite" id="SRAE_X000067400.1">
    <property type="protein sequence ID" value="SRAE_X000067400.1"/>
    <property type="gene ID" value="WBGene00266233"/>
</dbReference>
<evidence type="ECO:0000313" key="1">
    <source>
        <dbReference type="EMBL" id="CEF71347.1"/>
    </source>
</evidence>
<sequence>MKFLNSVGGDSRSNAYAFLLNKQINDVIDIFGKNRIIKNDYENLNSCDIPLDNTTFIQEYFKKMGYMTLIGEDFMQGGIFNWPYCIGFEKPPVHHSLSALQVILERSDLKGLTKKIFRERCYSKGFFIQEYMDDFLQKYKNKLKFSILWHSYILHDELNSIFAGDDLLYDYFQRNEAYFNNSFNILMGDHGFKMSYFVGTNIGSFEYMNPYFILTIPNELKSNKKLLKNLNENSNKHISHFDIYATLIDLLTIASKDNFKNLDKQENFPIINNKIKGLSLLRPLPEYNRTCYEMRIPPQYCLCKVNIKKPTTSFNKERSKLAKGFIKALNNKLIVGNLTDKCSPMKLDETEEFKVEIIETNEFDFIYKINAITLPGQARYLALMNKNFEVINDEIIRTNIYKDQAEVCEKKSLYRMYCYCKILVKNEKK</sequence>
<dbReference type="Gene3D" id="3.40.720.10">
    <property type="entry name" value="Alkaline Phosphatase, subunit A"/>
    <property type="match status" value="1"/>
</dbReference>